<sequence>MASAAGRGQRGARAQCGAGVFGRALGAGRGRRALLGRSWSRAGLSGHGVARHRGVGVLASSGSGSGGSWRAWLGRLQGASGSVLRPTVVVEGEATGASWARCAQRCNNPDIGIKCNHVRFRKQGPKHLDDLHKLFDKIHVSGTSASCPGDISSDDSSDDVVEIERTPENDEVKVAVSKRSKPVKRKRKASCTAVEEKEEKSPFFRLYKNICLKIETVAEKISTSVEASSTHPTSQVPSIAETMKMVKDCGVKEKTTLMHTTTFFIVKHEFREVFCMLETNEGRFDLLEREHAKEMMRHM</sequence>
<dbReference type="PANTHER" id="PTHR47069">
    <property type="match status" value="1"/>
</dbReference>
<organism evidence="1 2">
    <name type="scientific">Zea mays</name>
    <name type="common">Maize</name>
    <dbReference type="NCBI Taxonomy" id="4577"/>
    <lineage>
        <taxon>Eukaryota</taxon>
        <taxon>Viridiplantae</taxon>
        <taxon>Streptophyta</taxon>
        <taxon>Embryophyta</taxon>
        <taxon>Tracheophyta</taxon>
        <taxon>Spermatophyta</taxon>
        <taxon>Magnoliopsida</taxon>
        <taxon>Liliopsida</taxon>
        <taxon>Poales</taxon>
        <taxon>Poaceae</taxon>
        <taxon>PACMAD clade</taxon>
        <taxon>Panicoideae</taxon>
        <taxon>Andropogonodae</taxon>
        <taxon>Andropogoneae</taxon>
        <taxon>Tripsacinae</taxon>
        <taxon>Zea</taxon>
    </lineage>
</organism>
<dbReference type="InParanoid" id="A0A804LYA3"/>
<dbReference type="AlphaFoldDB" id="A0A804LYA3"/>
<proteinExistence type="predicted"/>
<reference evidence="2" key="1">
    <citation type="submission" date="2015-12" db="EMBL/GenBank/DDBJ databases">
        <title>Update maize B73 reference genome by single molecule sequencing technologies.</title>
        <authorList>
            <consortium name="Maize Genome Sequencing Project"/>
            <person name="Ware D."/>
        </authorList>
    </citation>
    <scope>NUCLEOTIDE SEQUENCE [LARGE SCALE GENOMIC DNA]</scope>
    <source>
        <strain evidence="2">cv. B73</strain>
    </source>
</reference>
<protein>
    <submittedName>
        <fullName evidence="1">Uncharacterized protein</fullName>
    </submittedName>
</protein>
<dbReference type="Gramene" id="Zm00001eb045000_T001">
    <property type="protein sequence ID" value="Zm00001eb045000_P001"/>
    <property type="gene ID" value="Zm00001eb045000"/>
</dbReference>
<name>A0A804LYA3_MAIZE</name>
<evidence type="ECO:0000313" key="2">
    <source>
        <dbReference type="Proteomes" id="UP000007305"/>
    </source>
</evidence>
<evidence type="ECO:0000313" key="1">
    <source>
        <dbReference type="EnsemblPlants" id="Zm00001eb045000_P001"/>
    </source>
</evidence>
<reference evidence="1" key="2">
    <citation type="submission" date="2019-07" db="EMBL/GenBank/DDBJ databases">
        <authorList>
            <person name="Seetharam A."/>
            <person name="Woodhouse M."/>
            <person name="Cannon E."/>
        </authorList>
    </citation>
    <scope>NUCLEOTIDE SEQUENCE [LARGE SCALE GENOMIC DNA]</scope>
    <source>
        <strain evidence="1">cv. B73</strain>
    </source>
</reference>
<dbReference type="PANTHER" id="PTHR47069:SF1">
    <property type="entry name" value="OS03G0580500 PROTEIN"/>
    <property type="match status" value="1"/>
</dbReference>
<dbReference type="EnsemblPlants" id="Zm00001eb045000_T001">
    <property type="protein sequence ID" value="Zm00001eb045000_P001"/>
    <property type="gene ID" value="Zm00001eb045000"/>
</dbReference>
<dbReference type="Proteomes" id="UP000007305">
    <property type="component" value="Chromosome 1"/>
</dbReference>
<keyword evidence="2" id="KW-1185">Reference proteome</keyword>
<accession>A0A804LYA3</accession>
<reference evidence="1" key="3">
    <citation type="submission" date="2021-05" db="UniProtKB">
        <authorList>
            <consortium name="EnsemblPlants"/>
        </authorList>
    </citation>
    <scope>IDENTIFICATION</scope>
    <source>
        <strain evidence="1">cv. B73</strain>
    </source>
</reference>